<keyword evidence="5" id="KW-1185">Reference proteome</keyword>
<dbReference type="Pfam" id="PF01738">
    <property type="entry name" value="DLH"/>
    <property type="match status" value="1"/>
</dbReference>
<dbReference type="InterPro" id="IPR022742">
    <property type="entry name" value="Hydrolase_4"/>
</dbReference>
<feature type="active site" description="Nucleophile" evidence="1">
    <location>
        <position position="95"/>
    </location>
</feature>
<feature type="active site" description="Charge relay system" evidence="1">
    <location>
        <position position="189"/>
    </location>
</feature>
<sequence length="242" mass="26392">MIRIPSAVEYDGDHSRPGIVLLHSFTGSSRDMKFLAPALNAAGYGVYVPVLRGHHDRTVAGPLLGGNPDDWWQDVQAAVARMRRTYPTVAVFGLSLGGVLAMRAIAELPDVVAGGVMAAPIWQGSPYFTRTVHGYFDYVQYYTGVKADKAALAPAIEEQRGAIRHLAHGVMRDAPTVTKPVFIAQGGKDSVINPETARQTQTHLQNAPTDFHWYPDADHILTVDPAHKQLEADMIAFLNRLA</sequence>
<reference evidence="4 5" key="1">
    <citation type="journal article" date="2015" name="Genome Announc.">
        <title>Expanding the biotechnology potential of lactobacilli through comparative genomics of 213 strains and associated genera.</title>
        <authorList>
            <person name="Sun Z."/>
            <person name="Harris H.M."/>
            <person name="McCann A."/>
            <person name="Guo C."/>
            <person name="Argimon S."/>
            <person name="Zhang W."/>
            <person name="Yang X."/>
            <person name="Jeffery I.B."/>
            <person name="Cooney J.C."/>
            <person name="Kagawa T.F."/>
            <person name="Liu W."/>
            <person name="Song Y."/>
            <person name="Salvetti E."/>
            <person name="Wrobel A."/>
            <person name="Rasinkangas P."/>
            <person name="Parkhill J."/>
            <person name="Rea M.C."/>
            <person name="O'Sullivan O."/>
            <person name="Ritari J."/>
            <person name="Douillard F.P."/>
            <person name="Paul Ross R."/>
            <person name="Yang R."/>
            <person name="Briner A.E."/>
            <person name="Felis G.E."/>
            <person name="de Vos W.M."/>
            <person name="Barrangou R."/>
            <person name="Klaenhammer T.R."/>
            <person name="Caufield P.W."/>
            <person name="Cui Y."/>
            <person name="Zhang H."/>
            <person name="O'Toole P.W."/>
        </authorList>
    </citation>
    <scope>NUCLEOTIDE SEQUENCE [LARGE SCALE GENOMIC DNA]</scope>
    <source>
        <strain evidence="4 5">DSM 20505</strain>
    </source>
</reference>
<dbReference type="Proteomes" id="UP000051679">
    <property type="component" value="Unassembled WGS sequence"/>
</dbReference>
<comment type="caution">
    <text evidence="4">The sequence shown here is derived from an EMBL/GenBank/DDBJ whole genome shotgun (WGS) entry which is preliminary data.</text>
</comment>
<dbReference type="STRING" id="1291052.FC18_GL002115"/>
<accession>A0A0R1ZIL3</accession>
<protein>
    <submittedName>
        <fullName evidence="4">Esterase lipase</fullName>
    </submittedName>
</protein>
<dbReference type="Gene3D" id="3.40.50.1820">
    <property type="entry name" value="alpha/beta hydrolase"/>
    <property type="match status" value="1"/>
</dbReference>
<dbReference type="SUPFAM" id="SSF53474">
    <property type="entry name" value="alpha/beta-Hydrolases"/>
    <property type="match status" value="1"/>
</dbReference>
<dbReference type="PATRIC" id="fig|1291052.5.peg.2178"/>
<dbReference type="GO" id="GO:0052689">
    <property type="term" value="F:carboxylic ester hydrolase activity"/>
    <property type="evidence" value="ECO:0007669"/>
    <property type="project" value="InterPro"/>
</dbReference>
<dbReference type="RefSeq" id="WP_054677171.1">
    <property type="nucleotide sequence ID" value="NZ_AYYO01000044.1"/>
</dbReference>
<name>A0A0R1ZIL3_9LACO</name>
<evidence type="ECO:0000256" key="1">
    <source>
        <dbReference type="PIRSR" id="PIRSR017388-1"/>
    </source>
</evidence>
<feature type="domain" description="Serine aminopeptidase S33" evidence="3">
    <location>
        <begin position="15"/>
        <end position="128"/>
    </location>
</feature>
<feature type="active site" description="Charge relay system" evidence="1">
    <location>
        <position position="219"/>
    </location>
</feature>
<evidence type="ECO:0000313" key="4">
    <source>
        <dbReference type="EMBL" id="KRM54701.1"/>
    </source>
</evidence>
<dbReference type="InterPro" id="IPR029058">
    <property type="entry name" value="AB_hydrolase_fold"/>
</dbReference>
<dbReference type="InterPro" id="IPR051044">
    <property type="entry name" value="MAG_DAG_Lipase"/>
</dbReference>
<evidence type="ECO:0000313" key="5">
    <source>
        <dbReference type="Proteomes" id="UP000051679"/>
    </source>
</evidence>
<dbReference type="OrthoDB" id="9800213at2"/>
<dbReference type="InterPro" id="IPR002925">
    <property type="entry name" value="Dienelactn_hydro"/>
</dbReference>
<gene>
    <name evidence="4" type="ORF">FC18_GL002115</name>
</gene>
<dbReference type="EMBL" id="AYYO01000044">
    <property type="protein sequence ID" value="KRM54701.1"/>
    <property type="molecule type" value="Genomic_DNA"/>
</dbReference>
<dbReference type="AlphaFoldDB" id="A0A0R1ZIL3"/>
<evidence type="ECO:0000259" key="3">
    <source>
        <dbReference type="Pfam" id="PF12146"/>
    </source>
</evidence>
<organism evidence="4 5">
    <name type="scientific">Lacticaseibacillus sharpeae JCM 1186 = DSM 20505</name>
    <dbReference type="NCBI Taxonomy" id="1291052"/>
    <lineage>
        <taxon>Bacteria</taxon>
        <taxon>Bacillati</taxon>
        <taxon>Bacillota</taxon>
        <taxon>Bacilli</taxon>
        <taxon>Lactobacillales</taxon>
        <taxon>Lactobacillaceae</taxon>
        <taxon>Lacticaseibacillus</taxon>
    </lineage>
</organism>
<dbReference type="InterPro" id="IPR012354">
    <property type="entry name" value="Esterase_lipase"/>
</dbReference>
<dbReference type="PIRSF" id="PIRSF017388">
    <property type="entry name" value="Esterase_lipase"/>
    <property type="match status" value="1"/>
</dbReference>
<evidence type="ECO:0000259" key="2">
    <source>
        <dbReference type="Pfam" id="PF01738"/>
    </source>
</evidence>
<proteinExistence type="predicted"/>
<feature type="domain" description="Dienelactone hydrolase" evidence="2">
    <location>
        <begin position="172"/>
        <end position="224"/>
    </location>
</feature>
<dbReference type="Pfam" id="PF12146">
    <property type="entry name" value="Hydrolase_4"/>
    <property type="match status" value="1"/>
</dbReference>
<dbReference type="PANTHER" id="PTHR11614">
    <property type="entry name" value="PHOSPHOLIPASE-RELATED"/>
    <property type="match status" value="1"/>
</dbReference>